<dbReference type="Proteomes" id="UP000308917">
    <property type="component" value="Unassembled WGS sequence"/>
</dbReference>
<dbReference type="Gene3D" id="3.30.300.30">
    <property type="match status" value="1"/>
</dbReference>
<dbReference type="FunFam" id="3.30.300.30:FF:000008">
    <property type="entry name" value="2,3-dihydroxybenzoate-AMP ligase"/>
    <property type="match status" value="1"/>
</dbReference>
<dbReference type="GO" id="GO:0016877">
    <property type="term" value="F:ligase activity, forming carbon-sulfur bonds"/>
    <property type="evidence" value="ECO:0007669"/>
    <property type="project" value="UniProtKB-ARBA"/>
</dbReference>
<dbReference type="AlphaFoldDB" id="A0A4S8FBN2"/>
<gene>
    <name evidence="5" type="ORF">E9531_00455</name>
</gene>
<evidence type="ECO:0000259" key="3">
    <source>
        <dbReference type="Pfam" id="PF00501"/>
    </source>
</evidence>
<comment type="caution">
    <text evidence="5">The sequence shown here is derived from an EMBL/GenBank/DDBJ whole genome shotgun (WGS) entry which is preliminary data.</text>
</comment>
<dbReference type="RefSeq" id="WP_136571775.1">
    <property type="nucleotide sequence ID" value="NZ_STFG01000001.1"/>
</dbReference>
<dbReference type="InterPro" id="IPR000873">
    <property type="entry name" value="AMP-dep_synth/lig_dom"/>
</dbReference>
<dbReference type="Gene3D" id="3.40.50.12780">
    <property type="entry name" value="N-terminal domain of ligase-like"/>
    <property type="match status" value="1"/>
</dbReference>
<evidence type="ECO:0000256" key="1">
    <source>
        <dbReference type="ARBA" id="ARBA00006432"/>
    </source>
</evidence>
<evidence type="ECO:0000313" key="6">
    <source>
        <dbReference type="Proteomes" id="UP000308917"/>
    </source>
</evidence>
<feature type="domain" description="AMP-dependent synthetase/ligase" evidence="3">
    <location>
        <begin position="21"/>
        <end position="379"/>
    </location>
</feature>
<dbReference type="OrthoDB" id="9766486at2"/>
<dbReference type="InterPro" id="IPR050237">
    <property type="entry name" value="ATP-dep_AMP-bd_enzyme"/>
</dbReference>
<name>A0A4S8FBN2_9BURK</name>
<protein>
    <submittedName>
        <fullName evidence="5">Long-chain fatty acid--CoA ligase</fullName>
    </submittedName>
</protein>
<comment type="similarity">
    <text evidence="1">Belongs to the ATP-dependent AMP-binding enzyme family.</text>
</comment>
<keyword evidence="2 5" id="KW-0436">Ligase</keyword>
<sequence length="517" mass="56369">MTSTSSPMTNRRGPTYRELIRRGARQHGSRIAIEFGRESMTFTQVDQLSAQLASAMLANGMVPHQRVGILLNNGLYSVPLDFACVKAGVNRVPLNARLSVQEHARMLTSTGCQFLLFGDGLSQRAQELAQAVPGIVCFGVGASLSGVKDLVTEAHHQPLTDPDVTVDPDDVVLTLFTSGTTGTLKAAQHTQSSYAAICRNILLNLIAVQRDDAMLHAASLIHASGTFVLPFWIRGARTVILSGFEPQGFLDAIAHHRVTAINLVPTMLQMLLECEGFERTDIACLKSVVYGASPMPRSTIQRAMAAWGRHRFWQYYGQTEVPLCIAVLRPEDHEENLLASCGQPALDVEIRLVDADGGDVAVGEPGEILVRSASAIAQYHDAPDLNQQTFDSEGWVHTRDIGQFDAQGFLHLKDRTSDMIITGGYNVYPREVEDVLLSHPEVLECGVFGKPDAKWVEAVCAAVVLRSGASVTESDLIQWVSKQLASYKKPTSIVFASAIPKTAVGKLNRRELKRLFA</sequence>
<evidence type="ECO:0000313" key="5">
    <source>
        <dbReference type="EMBL" id="THU05063.1"/>
    </source>
</evidence>
<dbReference type="EMBL" id="STFG01000001">
    <property type="protein sequence ID" value="THU05063.1"/>
    <property type="molecule type" value="Genomic_DNA"/>
</dbReference>
<proteinExistence type="inferred from homology"/>
<dbReference type="InterPro" id="IPR042099">
    <property type="entry name" value="ANL_N_sf"/>
</dbReference>
<organism evidence="5 6">
    <name type="scientific">Lampropedia puyangensis</name>
    <dbReference type="NCBI Taxonomy" id="1330072"/>
    <lineage>
        <taxon>Bacteria</taxon>
        <taxon>Pseudomonadati</taxon>
        <taxon>Pseudomonadota</taxon>
        <taxon>Betaproteobacteria</taxon>
        <taxon>Burkholderiales</taxon>
        <taxon>Comamonadaceae</taxon>
        <taxon>Lampropedia</taxon>
    </lineage>
</organism>
<dbReference type="InterPro" id="IPR045851">
    <property type="entry name" value="AMP-bd_C_sf"/>
</dbReference>
<reference evidence="5 6" key="1">
    <citation type="journal article" date="2015" name="Antonie Van Leeuwenhoek">
        <title>Lampropedia puyangensis sp. nov., isolated from symptomatic bark of Populus ? euramericana canker and emended description of Lampropedia hyalina (Ehrenberg 1832) Lee et al. 2004.</title>
        <authorList>
            <person name="Li Y."/>
            <person name="Wang T."/>
            <person name="Piao C.G."/>
            <person name="Wang L.F."/>
            <person name="Tian G.Z."/>
            <person name="Zhu T.H."/>
            <person name="Guo M.W."/>
        </authorList>
    </citation>
    <scope>NUCLEOTIDE SEQUENCE [LARGE SCALE GENOMIC DNA]</scope>
    <source>
        <strain evidence="5 6">2-bin</strain>
    </source>
</reference>
<evidence type="ECO:0000256" key="2">
    <source>
        <dbReference type="ARBA" id="ARBA00022598"/>
    </source>
</evidence>
<dbReference type="PANTHER" id="PTHR43767">
    <property type="entry name" value="LONG-CHAIN-FATTY-ACID--COA LIGASE"/>
    <property type="match status" value="1"/>
</dbReference>
<dbReference type="PANTHER" id="PTHR43767:SF7">
    <property type="entry name" value="MEDIUM_LONG-CHAIN-FATTY-ACID--COA LIGASE FADD8"/>
    <property type="match status" value="1"/>
</dbReference>
<dbReference type="Pfam" id="PF00501">
    <property type="entry name" value="AMP-binding"/>
    <property type="match status" value="1"/>
</dbReference>
<accession>A0A4S8FBN2</accession>
<dbReference type="SUPFAM" id="SSF56801">
    <property type="entry name" value="Acetyl-CoA synthetase-like"/>
    <property type="match status" value="1"/>
</dbReference>
<evidence type="ECO:0000259" key="4">
    <source>
        <dbReference type="Pfam" id="PF13193"/>
    </source>
</evidence>
<dbReference type="InterPro" id="IPR025110">
    <property type="entry name" value="AMP-bd_C"/>
</dbReference>
<dbReference type="Pfam" id="PF13193">
    <property type="entry name" value="AMP-binding_C"/>
    <property type="match status" value="1"/>
</dbReference>
<keyword evidence="6" id="KW-1185">Reference proteome</keyword>
<feature type="domain" description="AMP-binding enzyme C-terminal" evidence="4">
    <location>
        <begin position="431"/>
        <end position="506"/>
    </location>
</feature>